<dbReference type="EMBL" id="FXZK01000003">
    <property type="protein sequence ID" value="SMY07764.1"/>
    <property type="molecule type" value="Genomic_DNA"/>
</dbReference>
<gene>
    <name evidence="1" type="ORF">LOM8899_01904</name>
</gene>
<organism evidence="1 2">
    <name type="scientific">Flavimaricola marinus</name>
    <dbReference type="NCBI Taxonomy" id="1819565"/>
    <lineage>
        <taxon>Bacteria</taxon>
        <taxon>Pseudomonadati</taxon>
        <taxon>Pseudomonadota</taxon>
        <taxon>Alphaproteobacteria</taxon>
        <taxon>Rhodobacterales</taxon>
        <taxon>Paracoccaceae</taxon>
        <taxon>Flavimaricola</taxon>
    </lineage>
</organism>
<dbReference type="SUPFAM" id="SSF53448">
    <property type="entry name" value="Nucleotide-diphospho-sugar transferases"/>
    <property type="match status" value="1"/>
</dbReference>
<evidence type="ECO:0008006" key="3">
    <source>
        <dbReference type="Google" id="ProtNLM"/>
    </source>
</evidence>
<dbReference type="AlphaFoldDB" id="A0A238LEB3"/>
<reference evidence="1 2" key="1">
    <citation type="submission" date="2017-05" db="EMBL/GenBank/DDBJ databases">
        <authorList>
            <person name="Song R."/>
            <person name="Chenine A.L."/>
            <person name="Ruprecht R.M."/>
        </authorList>
    </citation>
    <scope>NUCLEOTIDE SEQUENCE [LARGE SCALE GENOMIC DNA]</scope>
    <source>
        <strain evidence="1 2">CECT 8899</strain>
    </source>
</reference>
<proteinExistence type="predicted"/>
<dbReference type="Proteomes" id="UP000201613">
    <property type="component" value="Unassembled WGS sequence"/>
</dbReference>
<evidence type="ECO:0000313" key="2">
    <source>
        <dbReference type="Proteomes" id="UP000201613"/>
    </source>
</evidence>
<protein>
    <recommendedName>
        <fullName evidence="3">Glycosyl transferase</fullName>
    </recommendedName>
</protein>
<keyword evidence="2" id="KW-1185">Reference proteome</keyword>
<dbReference type="InterPro" id="IPR029044">
    <property type="entry name" value="Nucleotide-diphossugar_trans"/>
</dbReference>
<name>A0A238LEB3_9RHOB</name>
<sequence length="270" mass="30631">MTMTKQVICINWGTKYGPAYINRLYGMVARNITPPFSFTCFTDNPAGIREEVLCEELPPIAVEMPTGTLGIWPKSRLWGPKLGSLTGPVLFMDLDLVVTGSLDPFFEFGAPEDVILSRNPSNPLEKLGQTSVFRFSVGSLLPLQQRFEADPQGVADEYRFEQRFVTRNAPGGVSLFPAPWVRHFRRHCRRPFPLNYLLPPKLPADARIVIFPGSLEPYHAIEGRYDEASPVETPLGHLARTFGKGRTEGVWAHLRHYILPTKWVEEHWRE</sequence>
<evidence type="ECO:0000313" key="1">
    <source>
        <dbReference type="EMBL" id="SMY07764.1"/>
    </source>
</evidence>
<accession>A0A238LEB3</accession>